<dbReference type="InterPro" id="IPR027417">
    <property type="entry name" value="P-loop_NTPase"/>
</dbReference>
<keyword evidence="1" id="KW-0175">Coiled coil</keyword>
<dbReference type="Proteomes" id="UP000307602">
    <property type="component" value="Unassembled WGS sequence"/>
</dbReference>
<organism evidence="3 4">
    <name type="scientific">Flavivirga rizhaonensis</name>
    <dbReference type="NCBI Taxonomy" id="2559571"/>
    <lineage>
        <taxon>Bacteria</taxon>
        <taxon>Pseudomonadati</taxon>
        <taxon>Bacteroidota</taxon>
        <taxon>Flavobacteriia</taxon>
        <taxon>Flavobacteriales</taxon>
        <taxon>Flavobacteriaceae</taxon>
        <taxon>Flavivirga</taxon>
    </lineage>
</organism>
<evidence type="ECO:0000313" key="4">
    <source>
        <dbReference type="Proteomes" id="UP000307602"/>
    </source>
</evidence>
<evidence type="ECO:0000259" key="2">
    <source>
        <dbReference type="Pfam" id="PF20720"/>
    </source>
</evidence>
<evidence type="ECO:0000313" key="3">
    <source>
        <dbReference type="EMBL" id="TGV03650.1"/>
    </source>
</evidence>
<dbReference type="Gene3D" id="3.40.50.300">
    <property type="entry name" value="P-loop containing nucleotide triphosphate hydrolases"/>
    <property type="match status" value="1"/>
</dbReference>
<dbReference type="EMBL" id="SRSO01000006">
    <property type="protein sequence ID" value="TGV03650.1"/>
    <property type="molecule type" value="Genomic_DNA"/>
</dbReference>
<proteinExistence type="predicted"/>
<dbReference type="OrthoDB" id="2677960at2"/>
<evidence type="ECO:0000256" key="1">
    <source>
        <dbReference type="SAM" id="Coils"/>
    </source>
</evidence>
<keyword evidence="4" id="KW-1185">Reference proteome</keyword>
<name>A0A4S1DZJ1_9FLAO</name>
<sequence>MGAKFALKGYRTQFLYSLFRILTDYAKDYTFCVEGEYEDLDILDNQGDYLESIQVKNKQGNLNFSDLFSSKDSFFKRALKLIKNNKDVKIKIVSFGDVSDELIDKNRLGKKLKKKNFNEDSIKQILNCYVEPEIVDESILEETILDRLKVLNIFTDPKVALELLLFWIYKSGENQIKIDSLSLLDDLNRIGKFLTEQNAFHSHYGNTIIPIKTKNIENENIEKLREGFFYGISAKYEHILANLDVLRSDKLNDINKCFKKNNVVFIHGASGQGKSTLAYRYLHDYIDSSIVYELKISNNLYEVQQTINSLDSLSKGLKFPVMVYLDVKPQNEYWNDVLKELSNKTHLQFLITIRQEDWNRTILGDEFDFDDIELNFNREEAKVIYELLSEYRTDLKFTDFEESWIKFGNKGMLLEYIYLINQGDKLKIRLQNQINRLENESKSIELEILRYVCLADSFNSKIDYKKIINLLNVNKGLSNSFVKLLEKEYLLKFDDDKKYLTGLHPIRSKILSEIFFNDNDYLEITDYIKNSIPLVNEQDLHSFLLNSFENGLKMDELLGALSKCKFVNWIGYLNTGKALLWKGVYDFIFIKNKELYDQLYNEYRGFWTFMIPYDYSGVSDGAFHNLFEQYIPDEVNEDIRKIQLKFTPKADVYEYLLKWLINCKSCQVSEISKDSLKHLGEFLFYIGHLNLTEKVTVKLEENKIRDLIKDKLNSIEDLSILLLGIQVYQYSSSEFIEEITNIIVKELREKYNIIFLSNDDELECLYFFDPFQYEEDKAEENFFHATPTNVINILRNVFPFKNKYSVRGTGKAFFGIELPYDPSVKNIERKNLPIPYLVEINVLLNSLYSYQYRPDNWSDYSALIHNQRTIYNTLSRELIKSFIQYFRKDDYSLFGDIITKIEKELKSLRTVQLPKSISDKWGYISEGQTKASMMEVETNSSNELLNKRISINRYKNYRDAQRDYFFSLENFLNQIGENILSVYKIRIGNEIIDDYNPNQITYNIKNAVVKYSNFNEEFNNHFEKYLDSSIRRKVERIEMENIKVLFFCWKQFLNQKGKVNLKVFKNVNKAFADTKTNLTKRIKKVRQKIFDETGLSYTIEITDDIQKKMILTCEVDSELYLASILFARSLVQESLNSDYFSLKGIIVELNVDSVIYIPLFMGNALNQLGVEIYLHNLDKEIDDDWNSYVNFMYFIDDNIIENLKLSFWNQEIDGIKDYESVMGEVSNLKEFINQINHLKSTDKDDIGELILNDYVSNVSCILKDRISSAKNSLKLLESNLDNDKLYKEINDVFEQENLINMSNDLEEVQNTLTDNYHAFSQKLIDKYYI</sequence>
<gene>
    <name evidence="3" type="ORF">EM932_06390</name>
</gene>
<reference evidence="3 4" key="1">
    <citation type="submission" date="2019-04" db="EMBL/GenBank/DDBJ databases">
        <authorList>
            <person name="Liu A."/>
        </authorList>
    </citation>
    <scope>NUCLEOTIDE SEQUENCE [LARGE SCALE GENOMIC DNA]</scope>
    <source>
        <strain evidence="3 4">RZ03</strain>
    </source>
</reference>
<comment type="caution">
    <text evidence="3">The sequence shown here is derived from an EMBL/GenBank/DDBJ whole genome shotgun (WGS) entry which is preliminary data.</text>
</comment>
<feature type="domain" description="Novel STAND NTPase 3" evidence="2">
    <location>
        <begin position="250"/>
        <end position="309"/>
    </location>
</feature>
<feature type="coiled-coil region" evidence="1">
    <location>
        <begin position="420"/>
        <end position="447"/>
    </location>
</feature>
<accession>A0A4S1DZJ1</accession>
<dbReference type="InterPro" id="IPR049050">
    <property type="entry name" value="nSTAND3"/>
</dbReference>
<dbReference type="Pfam" id="PF20720">
    <property type="entry name" value="nSTAND3"/>
    <property type="match status" value="1"/>
</dbReference>
<protein>
    <recommendedName>
        <fullName evidence="2">Novel STAND NTPase 3 domain-containing protein</fullName>
    </recommendedName>
</protein>
<dbReference type="RefSeq" id="WP_135876344.1">
    <property type="nucleotide sequence ID" value="NZ_SRSO01000006.1"/>
</dbReference>
<dbReference type="SUPFAM" id="SSF52540">
    <property type="entry name" value="P-loop containing nucleoside triphosphate hydrolases"/>
    <property type="match status" value="1"/>
</dbReference>